<reference evidence="1" key="1">
    <citation type="submission" date="2024-03" db="EMBL/GenBank/DDBJ databases">
        <title>Novel Streptomyces species of biotechnological and ecological value are a feature of Machair soil.</title>
        <authorList>
            <person name="Prole J.R."/>
            <person name="Goodfellow M."/>
            <person name="Allenby N."/>
            <person name="Ward A.C."/>
        </authorList>
    </citation>
    <scope>NUCLEOTIDE SEQUENCE</scope>
    <source>
        <strain evidence="1">MS2.AVA.5</strain>
    </source>
</reference>
<proteinExistence type="predicted"/>
<keyword evidence="2" id="KW-1185">Reference proteome</keyword>
<gene>
    <name evidence="1" type="ORF">WKI67_18160</name>
</gene>
<comment type="caution">
    <text evidence="1">The sequence shown here is derived from an EMBL/GenBank/DDBJ whole genome shotgun (WGS) entry which is preliminary data.</text>
</comment>
<sequence length="201" mass="21442">MTAGATGTASYDWRFDSGRLCLDLMATAEAEPGEGEPLAGAGRLGRWLTGAGLVPAGTPLGEADARQVERFVELRGALSQLIRAEIDDRYAESALERVNALAAADAPPAPRAVRGADGTLVRALGSAPDCASLLAAIARDAVELLTDPEARAGLRQCQGESCRRVYLDTSRGRRRRWCSSEVCGNRERVARHRRRASVARA</sequence>
<dbReference type="Proteomes" id="UP001377168">
    <property type="component" value="Unassembled WGS sequence"/>
</dbReference>
<protein>
    <submittedName>
        <fullName evidence="1">ABATE domain-containing protein</fullName>
    </submittedName>
</protein>
<evidence type="ECO:0000313" key="2">
    <source>
        <dbReference type="Proteomes" id="UP001377168"/>
    </source>
</evidence>
<evidence type="ECO:0000313" key="1">
    <source>
        <dbReference type="EMBL" id="MEJ8635307.1"/>
    </source>
</evidence>
<accession>A0ACC6PWI4</accession>
<name>A0ACC6PWI4_9ACTN</name>
<organism evidence="1 2">
    <name type="scientific">Streptomyces achmelvichensis</name>
    <dbReference type="NCBI Taxonomy" id="3134111"/>
    <lineage>
        <taxon>Bacteria</taxon>
        <taxon>Bacillati</taxon>
        <taxon>Actinomycetota</taxon>
        <taxon>Actinomycetes</taxon>
        <taxon>Kitasatosporales</taxon>
        <taxon>Streptomycetaceae</taxon>
        <taxon>Streptomyces</taxon>
    </lineage>
</organism>
<dbReference type="EMBL" id="JBBKAJ010000022">
    <property type="protein sequence ID" value="MEJ8635307.1"/>
    <property type="molecule type" value="Genomic_DNA"/>
</dbReference>